<evidence type="ECO:0000313" key="2">
    <source>
        <dbReference type="EMBL" id="EKC62659.1"/>
    </source>
</evidence>
<protein>
    <submittedName>
        <fullName evidence="2">Histidinol phosphate phosphatase HisJ family</fullName>
    </submittedName>
</protein>
<name>K1T4Z7_9ZZZZ</name>
<comment type="caution">
    <text evidence="2">The sequence shown here is derived from an EMBL/GenBank/DDBJ whole genome shotgun (WGS) entry which is preliminary data.</text>
</comment>
<dbReference type="EMBL" id="AJWY01007916">
    <property type="protein sequence ID" value="EKC62659.1"/>
    <property type="molecule type" value="Genomic_DNA"/>
</dbReference>
<sequence>NGSGKFFDESDPRYTAAAHKALEAAAQAGCVLEVNTSSVYRGFREDYFPSPAILKEWLTMGGNVTITADAHEAKALTFGFEEAAAQLKELGYTRVLVLGKDGFAPCEL</sequence>
<keyword evidence="1" id="KW-0378">Hydrolase</keyword>
<dbReference type="PANTHER" id="PTHR21039:SF0">
    <property type="entry name" value="HISTIDINOL-PHOSPHATASE"/>
    <property type="match status" value="1"/>
</dbReference>
<proteinExistence type="predicted"/>
<dbReference type="GO" id="GO:0005737">
    <property type="term" value="C:cytoplasm"/>
    <property type="evidence" value="ECO:0007669"/>
    <property type="project" value="TreeGrafter"/>
</dbReference>
<organism evidence="2">
    <name type="scientific">human gut metagenome</name>
    <dbReference type="NCBI Taxonomy" id="408170"/>
    <lineage>
        <taxon>unclassified sequences</taxon>
        <taxon>metagenomes</taxon>
        <taxon>organismal metagenomes</taxon>
    </lineage>
</organism>
<dbReference type="AlphaFoldDB" id="K1T4Z7"/>
<dbReference type="InterPro" id="IPR010140">
    <property type="entry name" value="Histidinol_P_phosphatase_HisJ"/>
</dbReference>
<dbReference type="SUPFAM" id="SSF89550">
    <property type="entry name" value="PHP domain-like"/>
    <property type="match status" value="1"/>
</dbReference>
<dbReference type="InterPro" id="IPR016195">
    <property type="entry name" value="Pol/histidinol_Pase-like"/>
</dbReference>
<dbReference type="PANTHER" id="PTHR21039">
    <property type="entry name" value="HISTIDINOL PHOSPHATASE-RELATED"/>
    <property type="match status" value="1"/>
</dbReference>
<gene>
    <name evidence="2" type="ORF">LEA_11729</name>
</gene>
<accession>K1T4Z7</accession>
<dbReference type="GO" id="GO:0004401">
    <property type="term" value="F:histidinol-phosphatase activity"/>
    <property type="evidence" value="ECO:0007669"/>
    <property type="project" value="InterPro"/>
</dbReference>
<feature type="non-terminal residue" evidence="2">
    <location>
        <position position="1"/>
    </location>
</feature>
<evidence type="ECO:0000256" key="1">
    <source>
        <dbReference type="ARBA" id="ARBA00022801"/>
    </source>
</evidence>
<reference evidence="2" key="1">
    <citation type="journal article" date="2013" name="Environ. Microbiol.">
        <title>Microbiota from the distal guts of lean and obese adolescents exhibit partial functional redundancy besides clear differences in community structure.</title>
        <authorList>
            <person name="Ferrer M."/>
            <person name="Ruiz A."/>
            <person name="Lanza F."/>
            <person name="Haange S.B."/>
            <person name="Oberbach A."/>
            <person name="Till H."/>
            <person name="Bargiela R."/>
            <person name="Campoy C."/>
            <person name="Segura M.T."/>
            <person name="Richter M."/>
            <person name="von Bergen M."/>
            <person name="Seifert J."/>
            <person name="Suarez A."/>
        </authorList>
    </citation>
    <scope>NUCLEOTIDE SEQUENCE</scope>
</reference>
<dbReference type="GO" id="GO:0000105">
    <property type="term" value="P:L-histidine biosynthetic process"/>
    <property type="evidence" value="ECO:0007669"/>
    <property type="project" value="InterPro"/>
</dbReference>
<dbReference type="Gene3D" id="3.20.20.140">
    <property type="entry name" value="Metal-dependent hydrolases"/>
    <property type="match status" value="1"/>
</dbReference>